<dbReference type="Proteomes" id="UP000005222">
    <property type="component" value="Chromosome L"/>
</dbReference>
<dbReference type="InParanoid" id="G8Y5M5"/>
<dbReference type="EMBL" id="FO082049">
    <property type="protein sequence ID" value="CCE83905.1"/>
    <property type="molecule type" value="Genomic_DNA"/>
</dbReference>
<dbReference type="SMART" id="SM00737">
    <property type="entry name" value="ML"/>
    <property type="match status" value="1"/>
</dbReference>
<dbReference type="Gene3D" id="2.60.40.770">
    <property type="match status" value="1"/>
</dbReference>
<evidence type="ECO:0000256" key="7">
    <source>
        <dbReference type="ARBA" id="ARBA00023055"/>
    </source>
</evidence>
<dbReference type="AlphaFoldDB" id="G8Y5M5"/>
<dbReference type="GO" id="GO:0032366">
    <property type="term" value="P:intracellular sterol transport"/>
    <property type="evidence" value="ECO:0007669"/>
    <property type="project" value="InterPro"/>
</dbReference>
<dbReference type="SUPFAM" id="SSF81296">
    <property type="entry name" value="E set domains"/>
    <property type="match status" value="1"/>
</dbReference>
<evidence type="ECO:0000256" key="2">
    <source>
        <dbReference type="ARBA" id="ARBA00006370"/>
    </source>
</evidence>
<dbReference type="Proteomes" id="UP000005222">
    <property type="component" value="Chromosome K"/>
</dbReference>
<sequence length="195" mass="21219">MVSLTKIITACSLLGCSVNALSIVSSLRPYLSQALDSWGSESSDSKLNPEIILTFPGEDDKPVPGDSGIVQCQILEDQILSLESVEIAPNPPIRGENLTFVAKGTLSKDIVDGAYAEVDVRYGFIKLLHETYDVCEEITKVDLECPIESGKQVITKTVEIPYEVPPGHYVVNVKAYTKDDELITCLTATVDFPPN</sequence>
<feature type="signal peptide" evidence="8">
    <location>
        <begin position="1"/>
        <end position="20"/>
    </location>
</feature>
<keyword evidence="7" id="KW-0445">Lipid transport</keyword>
<evidence type="ECO:0000259" key="9">
    <source>
        <dbReference type="SMART" id="SM00737"/>
    </source>
</evidence>
<evidence type="ECO:0000256" key="3">
    <source>
        <dbReference type="ARBA" id="ARBA00011245"/>
    </source>
</evidence>
<dbReference type="FunCoup" id="G8Y5M5">
    <property type="interactions" value="178"/>
</dbReference>
<dbReference type="eggNOG" id="KOG4680">
    <property type="taxonomic scope" value="Eukaryota"/>
</dbReference>
<reference evidence="12" key="2">
    <citation type="journal article" date="2012" name="G3 (Bethesda)">
        <title>Pichia sorbitophila, an interspecies yeast hybrid reveals early steps of genome resolution following polyploidization.</title>
        <authorList>
            <person name="Leh Louis V."/>
            <person name="Despons L."/>
            <person name="Friedrich A."/>
            <person name="Martin T."/>
            <person name="Durrens P."/>
            <person name="Casaregola S."/>
            <person name="Neuveglise C."/>
            <person name="Fairhead C."/>
            <person name="Marck C."/>
            <person name="Cruz J.A."/>
            <person name="Straub M.L."/>
            <person name="Kugler V."/>
            <person name="Sacerdot C."/>
            <person name="Uzunov Z."/>
            <person name="Thierry A."/>
            <person name="Weiss S."/>
            <person name="Bleykasten C."/>
            <person name="De Montigny J."/>
            <person name="Jacques N."/>
            <person name="Jung P."/>
            <person name="Lemaire M."/>
            <person name="Mallet S."/>
            <person name="Morel G."/>
            <person name="Richard G.F."/>
            <person name="Sarkar A."/>
            <person name="Savel G."/>
            <person name="Schacherer J."/>
            <person name="Seret M.L."/>
            <person name="Talla E."/>
            <person name="Samson G."/>
            <person name="Jubin C."/>
            <person name="Poulain J."/>
            <person name="Vacherie B."/>
            <person name="Barbe V."/>
            <person name="Pelletier E."/>
            <person name="Sherman D.J."/>
            <person name="Westhof E."/>
            <person name="Weissenbach J."/>
            <person name="Baret P.V."/>
            <person name="Wincker P."/>
            <person name="Gaillardin C."/>
            <person name="Dujon B."/>
            <person name="Souciet J.L."/>
        </authorList>
    </citation>
    <scope>NUCLEOTIDE SEQUENCE [LARGE SCALE GENOMIC DNA]</scope>
    <source>
        <strain evidence="12">ATCC MYA-4447 / BCRC 22081 / CBS 7064 / NBRC 10061 / NRRL Y-12695</strain>
    </source>
</reference>
<evidence type="ECO:0000256" key="6">
    <source>
        <dbReference type="ARBA" id="ARBA00022729"/>
    </source>
</evidence>
<dbReference type="OrthoDB" id="6409159at2759"/>
<protein>
    <recommendedName>
        <fullName evidence="4">Phosphatidylglycerol/phosphatidylinositol transfer protein</fullName>
    </recommendedName>
</protein>
<dbReference type="CDD" id="cd00917">
    <property type="entry name" value="PG-PI_TP"/>
    <property type="match status" value="1"/>
</dbReference>
<dbReference type="InterPro" id="IPR003172">
    <property type="entry name" value="ML_dom"/>
</dbReference>
<feature type="domain" description="MD-2-related lipid-recognition" evidence="9">
    <location>
        <begin position="69"/>
        <end position="190"/>
    </location>
</feature>
<dbReference type="InterPro" id="IPR039670">
    <property type="entry name" value="NPC2-like"/>
</dbReference>
<dbReference type="InterPro" id="IPR014756">
    <property type="entry name" value="Ig_E-set"/>
</dbReference>
<evidence type="ECO:0000256" key="8">
    <source>
        <dbReference type="SAM" id="SignalP"/>
    </source>
</evidence>
<dbReference type="PANTHER" id="PTHR11306">
    <property type="entry name" value="NIEMANN PICK TYPE C2 PROTEIN NPC2-RELATED"/>
    <property type="match status" value="1"/>
</dbReference>
<organism evidence="11 12">
    <name type="scientific">Pichia sorbitophila (strain ATCC MYA-4447 / BCRC 22081 / CBS 7064 / NBRC 10061 / NRRL Y-12695)</name>
    <name type="common">Hybrid yeast</name>
    <dbReference type="NCBI Taxonomy" id="559304"/>
    <lineage>
        <taxon>Eukaryota</taxon>
        <taxon>Fungi</taxon>
        <taxon>Dikarya</taxon>
        <taxon>Ascomycota</taxon>
        <taxon>Saccharomycotina</taxon>
        <taxon>Pichiomycetes</taxon>
        <taxon>Debaryomycetaceae</taxon>
        <taxon>Millerozyma</taxon>
    </lineage>
</organism>
<dbReference type="STRING" id="559304.G8Y5M5"/>
<proteinExistence type="inferred from homology"/>
<name>G8Y5M5_PICSO</name>
<evidence type="ECO:0000256" key="5">
    <source>
        <dbReference type="ARBA" id="ARBA00022448"/>
    </source>
</evidence>
<dbReference type="EMBL" id="FO082048">
    <property type="protein sequence ID" value="CCE84936.1"/>
    <property type="molecule type" value="Genomic_DNA"/>
</dbReference>
<reference evidence="11" key="1">
    <citation type="submission" date="2011-10" db="EMBL/GenBank/DDBJ databases">
        <authorList>
            <person name="Genoscope - CEA"/>
        </authorList>
    </citation>
    <scope>NUCLEOTIDE SEQUENCE</scope>
</reference>
<keyword evidence="12" id="KW-1185">Reference proteome</keyword>
<comment type="similarity">
    <text evidence="2">Belongs to the NPC2 family.</text>
</comment>
<dbReference type="HOGENOM" id="CLU_097982_0_1_1"/>
<comment type="function">
    <text evidence="1">Catalyzes the intermembrane transfer of phosphatidylglycerol and phosphatidylinositol.</text>
</comment>
<dbReference type="PANTHER" id="PTHR11306:SF0">
    <property type="entry name" value="PHOSPHATIDYLGLYCEROL_PHOSPHATIDYLINOSITOL TRANSFER PROTEIN"/>
    <property type="match status" value="1"/>
</dbReference>
<comment type="subunit">
    <text evidence="3">Monomer.</text>
</comment>
<keyword evidence="5" id="KW-0813">Transport</keyword>
<dbReference type="GO" id="GO:0032934">
    <property type="term" value="F:sterol binding"/>
    <property type="evidence" value="ECO:0007669"/>
    <property type="project" value="InterPro"/>
</dbReference>
<gene>
    <name evidence="11" type="primary">Piso0_004502</name>
    <name evidence="10" type="ORF">GNLVRS01_PISO0K18292g</name>
    <name evidence="11" type="ORF">GNLVRS01_PISO0L18293g</name>
</gene>
<evidence type="ECO:0000313" key="10">
    <source>
        <dbReference type="EMBL" id="CCE83905.1"/>
    </source>
</evidence>
<evidence type="ECO:0000313" key="12">
    <source>
        <dbReference type="Proteomes" id="UP000005222"/>
    </source>
</evidence>
<dbReference type="InterPro" id="IPR033917">
    <property type="entry name" value="ML_PG-PI_TP"/>
</dbReference>
<keyword evidence="6 8" id="KW-0732">Signal</keyword>
<accession>G8Y5M5</accession>
<feature type="chain" id="PRO_5007664804" description="Phosphatidylglycerol/phosphatidylinositol transfer protein" evidence="8">
    <location>
        <begin position="21"/>
        <end position="195"/>
    </location>
</feature>
<evidence type="ECO:0000313" key="11">
    <source>
        <dbReference type="EMBL" id="CCE84936.1"/>
    </source>
</evidence>
<evidence type="ECO:0000256" key="1">
    <source>
        <dbReference type="ARBA" id="ARBA00002053"/>
    </source>
</evidence>
<dbReference type="Pfam" id="PF02221">
    <property type="entry name" value="E1_DerP2_DerF2"/>
    <property type="match status" value="1"/>
</dbReference>
<evidence type="ECO:0000256" key="4">
    <source>
        <dbReference type="ARBA" id="ARBA00016056"/>
    </source>
</evidence>